<organism evidence="4">
    <name type="scientific">marine sediment metagenome</name>
    <dbReference type="NCBI Taxonomy" id="412755"/>
    <lineage>
        <taxon>unclassified sequences</taxon>
        <taxon>metagenomes</taxon>
        <taxon>ecological metagenomes</taxon>
    </lineage>
</organism>
<evidence type="ECO:0000256" key="2">
    <source>
        <dbReference type="ARBA" id="ARBA00022737"/>
    </source>
</evidence>
<dbReference type="AlphaFoldDB" id="X1SH13"/>
<comment type="caution">
    <text evidence="4">The sequence shown here is derived from an EMBL/GenBank/DDBJ whole genome shotgun (WGS) entry which is preliminary data.</text>
</comment>
<reference evidence="4" key="1">
    <citation type="journal article" date="2014" name="Front. Microbiol.">
        <title>High frequency of phylogenetically diverse reductive dehalogenase-homologous genes in deep subseafloor sedimentary metagenomes.</title>
        <authorList>
            <person name="Kawai M."/>
            <person name="Futagami T."/>
            <person name="Toyoda A."/>
            <person name="Takaki Y."/>
            <person name="Nishi S."/>
            <person name="Hori S."/>
            <person name="Arai W."/>
            <person name="Tsubouchi T."/>
            <person name="Morono Y."/>
            <person name="Uchiyama I."/>
            <person name="Ito T."/>
            <person name="Fujiyama A."/>
            <person name="Inagaki F."/>
            <person name="Takami H."/>
        </authorList>
    </citation>
    <scope>NUCLEOTIDE SEQUENCE</scope>
    <source>
        <strain evidence="4">Expedition CK06-06</strain>
    </source>
</reference>
<dbReference type="Gene3D" id="2.60.40.4070">
    <property type="match status" value="1"/>
</dbReference>
<evidence type="ECO:0000313" key="4">
    <source>
        <dbReference type="EMBL" id="GAI92263.1"/>
    </source>
</evidence>
<evidence type="ECO:0000259" key="3">
    <source>
        <dbReference type="Pfam" id="PF18962"/>
    </source>
</evidence>
<proteinExistence type="predicted"/>
<dbReference type="PANTHER" id="PTHR46344">
    <property type="entry name" value="OS02G0202900 PROTEIN"/>
    <property type="match status" value="1"/>
</dbReference>
<evidence type="ECO:0000256" key="1">
    <source>
        <dbReference type="ARBA" id="ARBA00022441"/>
    </source>
</evidence>
<sequence length="222" mass="24520">IYAIGGHIGLPPNLTCVGTVEEYDPVTDTWTTKSPMSTPRMYFAACADNGKIYVIGGESTNFNETLSTIEEYDPATDTWTMKATMPTERGDFAACADYGKIYVIGGQNSLKVYSTEVYVYEPRGVPTFVEDSTPVEYSLLQNYPNPFNPSTTIGYQLDQAGMVNLVVYDLLGRKIATLVDEMKIPGSYSATWNADGYSSGVYFFRIDLGNSKVLTQKMMLVK</sequence>
<protein>
    <recommendedName>
        <fullName evidence="3">Secretion system C-terminal sorting domain-containing protein</fullName>
    </recommendedName>
</protein>
<keyword evidence="1" id="KW-0880">Kelch repeat</keyword>
<keyword evidence="2" id="KW-0677">Repeat</keyword>
<feature type="non-terminal residue" evidence="4">
    <location>
        <position position="1"/>
    </location>
</feature>
<dbReference type="EMBL" id="BARW01015225">
    <property type="protein sequence ID" value="GAI92263.1"/>
    <property type="molecule type" value="Genomic_DNA"/>
</dbReference>
<name>X1SH13_9ZZZZ</name>
<dbReference type="SUPFAM" id="SSF117281">
    <property type="entry name" value="Kelch motif"/>
    <property type="match status" value="1"/>
</dbReference>
<dbReference type="Pfam" id="PF01344">
    <property type="entry name" value="Kelch_1"/>
    <property type="match status" value="3"/>
</dbReference>
<feature type="domain" description="Secretion system C-terminal sorting" evidence="3">
    <location>
        <begin position="143"/>
        <end position="219"/>
    </location>
</feature>
<dbReference type="InterPro" id="IPR006652">
    <property type="entry name" value="Kelch_1"/>
</dbReference>
<dbReference type="Gene3D" id="2.120.10.80">
    <property type="entry name" value="Kelch-type beta propeller"/>
    <property type="match status" value="1"/>
</dbReference>
<dbReference type="Pfam" id="PF18962">
    <property type="entry name" value="Por_Secre_tail"/>
    <property type="match status" value="1"/>
</dbReference>
<dbReference type="InterPro" id="IPR026444">
    <property type="entry name" value="Secre_tail"/>
</dbReference>
<dbReference type="InterPro" id="IPR015915">
    <property type="entry name" value="Kelch-typ_b-propeller"/>
</dbReference>
<dbReference type="NCBIfam" id="TIGR04183">
    <property type="entry name" value="Por_Secre_tail"/>
    <property type="match status" value="1"/>
</dbReference>
<gene>
    <name evidence="4" type="ORF">S12H4_26774</name>
</gene>
<dbReference type="SMART" id="SM00612">
    <property type="entry name" value="Kelch"/>
    <property type="match status" value="2"/>
</dbReference>
<dbReference type="PANTHER" id="PTHR46344:SF27">
    <property type="entry name" value="KELCH REPEAT SUPERFAMILY PROTEIN"/>
    <property type="match status" value="1"/>
</dbReference>
<accession>X1SH13</accession>